<dbReference type="Gene3D" id="3.30.1380.10">
    <property type="match status" value="1"/>
</dbReference>
<reference evidence="2 3" key="1">
    <citation type="submission" date="2018-08" db="EMBL/GenBank/DDBJ databases">
        <title>A genome reference for cultivated species of the human gut microbiota.</title>
        <authorList>
            <person name="Zou Y."/>
            <person name="Xue W."/>
            <person name="Luo G."/>
        </authorList>
    </citation>
    <scope>NUCLEOTIDE SEQUENCE [LARGE SCALE GENOMIC DNA]</scope>
    <source>
        <strain evidence="2 3">AM25-1</strain>
    </source>
</reference>
<name>A0A414PUR6_FUSMR</name>
<dbReference type="RefSeq" id="WP_118234383.1">
    <property type="nucleotide sequence ID" value="NZ_QRHL01000009.1"/>
</dbReference>
<feature type="domain" description="Peptidase M15C" evidence="1">
    <location>
        <begin position="80"/>
        <end position="134"/>
    </location>
</feature>
<dbReference type="GO" id="GO:0008233">
    <property type="term" value="F:peptidase activity"/>
    <property type="evidence" value="ECO:0007669"/>
    <property type="project" value="InterPro"/>
</dbReference>
<dbReference type="SUPFAM" id="SSF55166">
    <property type="entry name" value="Hedgehog/DD-peptidase"/>
    <property type="match status" value="1"/>
</dbReference>
<sequence length="137" mass="15846">MYKFSQRSLNNLEGLHPKLQEFATELIKVTPYDISITCGVRTAEEQNKIYQQGRTIPGKIVTKCDGYNIKSKHQVKADGLGYAFDIAVIINNKSNWSKKVFKEVADSARELMKKYNIEWGGDWKNFSDYPHFQYKNS</sequence>
<accession>A0A414PUR6</accession>
<evidence type="ECO:0000259" key="1">
    <source>
        <dbReference type="Pfam" id="PF13539"/>
    </source>
</evidence>
<dbReference type="Pfam" id="PF13539">
    <property type="entry name" value="Peptidase_M15_4"/>
    <property type="match status" value="1"/>
</dbReference>
<dbReference type="InterPro" id="IPR009045">
    <property type="entry name" value="Zn_M74/Hedgehog-like"/>
</dbReference>
<protein>
    <submittedName>
        <fullName evidence="2">M15 family peptidase</fullName>
    </submittedName>
</protein>
<dbReference type="CDD" id="cd14845">
    <property type="entry name" value="L-Ala-D-Glu_peptidase_like"/>
    <property type="match status" value="1"/>
</dbReference>
<evidence type="ECO:0000313" key="2">
    <source>
        <dbReference type="EMBL" id="RHF72337.1"/>
    </source>
</evidence>
<gene>
    <name evidence="2" type="ORF">DW663_07075</name>
</gene>
<comment type="caution">
    <text evidence="2">The sequence shown here is derived from an EMBL/GenBank/DDBJ whole genome shotgun (WGS) entry which is preliminary data.</text>
</comment>
<organism evidence="2 3">
    <name type="scientific">Fusobacterium mortiferum</name>
    <dbReference type="NCBI Taxonomy" id="850"/>
    <lineage>
        <taxon>Bacteria</taxon>
        <taxon>Fusobacteriati</taxon>
        <taxon>Fusobacteriota</taxon>
        <taxon>Fusobacteriia</taxon>
        <taxon>Fusobacteriales</taxon>
        <taxon>Fusobacteriaceae</taxon>
        <taxon>Fusobacterium</taxon>
    </lineage>
</organism>
<dbReference type="AlphaFoldDB" id="A0A414PUR6"/>
<dbReference type="Proteomes" id="UP000284676">
    <property type="component" value="Unassembled WGS sequence"/>
</dbReference>
<evidence type="ECO:0000313" key="3">
    <source>
        <dbReference type="Proteomes" id="UP000284676"/>
    </source>
</evidence>
<dbReference type="InterPro" id="IPR039561">
    <property type="entry name" value="Peptidase_M15C"/>
</dbReference>
<dbReference type="EMBL" id="QRHL01000009">
    <property type="protein sequence ID" value="RHF72337.1"/>
    <property type="molecule type" value="Genomic_DNA"/>
</dbReference>
<proteinExistence type="predicted"/>